<sequence>LKNQQRWTKTLKTLFLVFAIGSRCPPRPASTSSSLHAVKAADLQKPRLLRNLQYPLLSSIYIHRNLSAFSYISYLFITQSFLLPFFPPIYIISFL</sequence>
<gene>
    <name evidence="2" type="ORF">TCM_002019</name>
</gene>
<protein>
    <submittedName>
        <fullName evidence="2">Uncharacterized protein isoform 1</fullName>
    </submittedName>
</protein>
<proteinExistence type="predicted"/>
<dbReference type="InParanoid" id="A0A061DKK5"/>
<reference evidence="2 3" key="1">
    <citation type="journal article" date="2013" name="Genome Biol.">
        <title>The genome sequence of the most widely cultivated cacao type and its use to identify candidate genes regulating pod color.</title>
        <authorList>
            <person name="Motamayor J.C."/>
            <person name="Mockaitis K."/>
            <person name="Schmutz J."/>
            <person name="Haiminen N."/>
            <person name="Iii D.L."/>
            <person name="Cornejo O."/>
            <person name="Findley S.D."/>
            <person name="Zheng P."/>
            <person name="Utro F."/>
            <person name="Royaert S."/>
            <person name="Saski C."/>
            <person name="Jenkins J."/>
            <person name="Podicheti R."/>
            <person name="Zhao M."/>
            <person name="Scheffler B.E."/>
            <person name="Stack J.C."/>
            <person name="Feltus F.A."/>
            <person name="Mustiga G.M."/>
            <person name="Amores F."/>
            <person name="Phillips W."/>
            <person name="Marelli J.P."/>
            <person name="May G.D."/>
            <person name="Shapiro H."/>
            <person name="Ma J."/>
            <person name="Bustamante C.D."/>
            <person name="Schnell R.J."/>
            <person name="Main D."/>
            <person name="Gilbert D."/>
            <person name="Parida L."/>
            <person name="Kuhn D.N."/>
        </authorList>
    </citation>
    <scope>NUCLEOTIDE SEQUENCE [LARGE SCALE GENOMIC DNA]</scope>
    <source>
        <strain evidence="3">cv. Matina 1-6</strain>
    </source>
</reference>
<name>A0A061DKK5_THECC</name>
<evidence type="ECO:0000256" key="1">
    <source>
        <dbReference type="SAM" id="Phobius"/>
    </source>
</evidence>
<dbReference type="Gramene" id="EOX93170">
    <property type="protein sequence ID" value="EOX93170"/>
    <property type="gene ID" value="TCM_002019"/>
</dbReference>
<feature type="transmembrane region" description="Helical" evidence="1">
    <location>
        <begin position="71"/>
        <end position="92"/>
    </location>
</feature>
<dbReference type="EMBL" id="CM001879">
    <property type="protein sequence ID" value="EOX93170.1"/>
    <property type="molecule type" value="Genomic_DNA"/>
</dbReference>
<keyword evidence="3" id="KW-1185">Reference proteome</keyword>
<keyword evidence="1" id="KW-0472">Membrane</keyword>
<evidence type="ECO:0000313" key="2">
    <source>
        <dbReference type="EMBL" id="EOX93170.1"/>
    </source>
</evidence>
<keyword evidence="1" id="KW-0812">Transmembrane</keyword>
<evidence type="ECO:0000313" key="3">
    <source>
        <dbReference type="Proteomes" id="UP000026915"/>
    </source>
</evidence>
<organism evidence="2 3">
    <name type="scientific">Theobroma cacao</name>
    <name type="common">Cacao</name>
    <name type="synonym">Cocoa</name>
    <dbReference type="NCBI Taxonomy" id="3641"/>
    <lineage>
        <taxon>Eukaryota</taxon>
        <taxon>Viridiplantae</taxon>
        <taxon>Streptophyta</taxon>
        <taxon>Embryophyta</taxon>
        <taxon>Tracheophyta</taxon>
        <taxon>Spermatophyta</taxon>
        <taxon>Magnoliopsida</taxon>
        <taxon>eudicotyledons</taxon>
        <taxon>Gunneridae</taxon>
        <taxon>Pentapetalae</taxon>
        <taxon>rosids</taxon>
        <taxon>malvids</taxon>
        <taxon>Malvales</taxon>
        <taxon>Malvaceae</taxon>
        <taxon>Byttnerioideae</taxon>
        <taxon>Theobroma</taxon>
    </lineage>
</organism>
<dbReference type="Proteomes" id="UP000026915">
    <property type="component" value="Chromosome 1"/>
</dbReference>
<keyword evidence="1" id="KW-1133">Transmembrane helix</keyword>
<accession>A0A061DKK5</accession>
<dbReference type="HOGENOM" id="CLU_2490043_0_0_1"/>
<feature type="non-terminal residue" evidence="2">
    <location>
        <position position="1"/>
    </location>
</feature>
<dbReference type="AlphaFoldDB" id="A0A061DKK5"/>